<dbReference type="Pfam" id="PF15644">
    <property type="entry name" value="Gln_amidase"/>
    <property type="match status" value="1"/>
</dbReference>
<feature type="domain" description="Tox-PL" evidence="2">
    <location>
        <begin position="98"/>
        <end position="198"/>
    </location>
</feature>
<gene>
    <name evidence="3" type="ORF">G3M58_10180</name>
</gene>
<reference evidence="3" key="1">
    <citation type="submission" date="2020-01" db="EMBL/GenBank/DDBJ databases">
        <title>Insect and environment-associated Actinomycetes.</title>
        <authorList>
            <person name="Currrie C."/>
            <person name="Chevrette M."/>
            <person name="Carlson C."/>
            <person name="Stubbendieck R."/>
            <person name="Wendt-Pienkowski E."/>
        </authorList>
    </citation>
    <scope>NUCLEOTIDE SEQUENCE</scope>
    <source>
        <strain evidence="3">SID7499</strain>
    </source>
</reference>
<dbReference type="InterPro" id="IPR029082">
    <property type="entry name" value="Imm35"/>
</dbReference>
<dbReference type="Pfam" id="PF15567">
    <property type="entry name" value="Imm35"/>
    <property type="match status" value="1"/>
</dbReference>
<feature type="domain" description="Immunity protein 35" evidence="1">
    <location>
        <begin position="239"/>
        <end position="321"/>
    </location>
</feature>
<name>A0A6G3WMV8_9ACTN</name>
<protein>
    <recommendedName>
        <fullName evidence="4">Tox-PL domain-containing protein</fullName>
    </recommendedName>
</protein>
<dbReference type="EMBL" id="JAAGMN010001111">
    <property type="protein sequence ID" value="NEE06811.1"/>
    <property type="molecule type" value="Genomic_DNA"/>
</dbReference>
<dbReference type="InterPro" id="IPR028908">
    <property type="entry name" value="Tox-PL_dom"/>
</dbReference>
<comment type="caution">
    <text evidence="3">The sequence shown here is derived from an EMBL/GenBank/DDBJ whole genome shotgun (WGS) entry which is preliminary data.</text>
</comment>
<evidence type="ECO:0008006" key="4">
    <source>
        <dbReference type="Google" id="ProtNLM"/>
    </source>
</evidence>
<evidence type="ECO:0000313" key="3">
    <source>
        <dbReference type="EMBL" id="NEE06811.1"/>
    </source>
</evidence>
<accession>A0A6G3WMV8</accession>
<evidence type="ECO:0000259" key="1">
    <source>
        <dbReference type="Pfam" id="PF15567"/>
    </source>
</evidence>
<organism evidence="3">
    <name type="scientific">Streptomyces sp. SID7499</name>
    <dbReference type="NCBI Taxonomy" id="2706086"/>
    <lineage>
        <taxon>Bacteria</taxon>
        <taxon>Bacillati</taxon>
        <taxon>Actinomycetota</taxon>
        <taxon>Actinomycetes</taxon>
        <taxon>Kitasatosporales</taxon>
        <taxon>Streptomycetaceae</taxon>
        <taxon>Streptomyces</taxon>
    </lineage>
</organism>
<sequence>MWSPDQRAATWLNATYGGLVRPAVGHPVHETATAWLMACRPLPQPGFPETPMLAASVVVPKDGGTPFHPAPSAPLADLEPVPPEEAARRTGAQARRINIRGCVVTLHSAINGAPSTPLPWQPSDEAPGWWDRLSRRYFPEFTRVEAGGWDDVIRAVTEPGPDTRGVVWVRREVGGHEATGNLLYAHNHKGQVVLLDALTSSLARLDTSLIRELVLLRALPGAFTPRLSPWERPAPDFASAVDKAGRWLQDAYHGEAELHAPTVKDETTRGWVFSCNTSRFLRAAHWQDCMLDATVVVPKDEAAPFGLPNTDPWGWLARWDAGGTPGSADLPKPPPPGRAAWFASTLADLGPVLSVSEHQDWAAAVEAASALPVSARALIWARRTDGRGREAVGQLVNALRLEDGVVLVDGSSGEPAVLDPAGVHRLHVVRYR</sequence>
<proteinExistence type="predicted"/>
<dbReference type="AlphaFoldDB" id="A0A6G3WMV8"/>
<evidence type="ECO:0000259" key="2">
    <source>
        <dbReference type="Pfam" id="PF15644"/>
    </source>
</evidence>